<dbReference type="EMBL" id="CABEHT010000001">
    <property type="protein sequence ID" value="VTS13121.1"/>
    <property type="molecule type" value="Genomic_DNA"/>
</dbReference>
<dbReference type="Proteomes" id="UP000394068">
    <property type="component" value="Unassembled WGS sequence"/>
</dbReference>
<sequence length="288" mass="33953">MTKLAIMSDLHIDLNHFDKDKTDVLITVLKEEAVDHLHLAGDLANHFEETAKPFLGYLNQFIKVTYNLGNHDMLDLSEDSIEASDFHIYPLSDDSSLLAIHGWYDYSFYPLKTEQENRAFKKTFWFDRRLKREQSDPQITDTICQKLERTLYQLADKRLIVAMHFVPHQAFLLSYPKLKPFNAFLGSHKFHQIFVNTSVTDVVFGHNHKRIKNTEFDGITYHSKPLGYMKEWQLTDRFLEQFPHYLTKETYDPNKCFAAIQKEEAFIAYRQEHLAEEFRSAMTIFTID</sequence>
<dbReference type="CDD" id="cd00838">
    <property type="entry name" value="MPP_superfamily"/>
    <property type="match status" value="1"/>
</dbReference>
<reference evidence="2 3" key="1">
    <citation type="submission" date="2019-05" db="EMBL/GenBank/DDBJ databases">
        <authorList>
            <consortium name="Pathogen Informatics"/>
        </authorList>
    </citation>
    <scope>NUCLEOTIDE SEQUENCE [LARGE SCALE GENOMIC DNA]</scope>
    <source>
        <strain evidence="2 3">NCTC5386</strain>
    </source>
</reference>
<dbReference type="InterPro" id="IPR052963">
    <property type="entry name" value="Pantetheine_PDE"/>
</dbReference>
<accession>A0A4U9XLD8</accession>
<organism evidence="2 3">
    <name type="scientific">Streptococcus pseudoporcinus</name>
    <dbReference type="NCBI Taxonomy" id="361101"/>
    <lineage>
        <taxon>Bacteria</taxon>
        <taxon>Bacillati</taxon>
        <taxon>Bacillota</taxon>
        <taxon>Bacilli</taxon>
        <taxon>Lactobacillales</taxon>
        <taxon>Streptococcaceae</taxon>
        <taxon>Streptococcus</taxon>
    </lineage>
</organism>
<dbReference type="Gene3D" id="3.60.21.10">
    <property type="match status" value="1"/>
</dbReference>
<dbReference type="GO" id="GO:0016787">
    <property type="term" value="F:hydrolase activity"/>
    <property type="evidence" value="ECO:0007669"/>
    <property type="project" value="InterPro"/>
</dbReference>
<proteinExistence type="predicted"/>
<dbReference type="NCBIfam" id="TIGR03729">
    <property type="entry name" value="acc_ester"/>
    <property type="match status" value="1"/>
</dbReference>
<evidence type="ECO:0000313" key="3">
    <source>
        <dbReference type="Proteomes" id="UP000394068"/>
    </source>
</evidence>
<evidence type="ECO:0000313" key="2">
    <source>
        <dbReference type="EMBL" id="VTS13121.1"/>
    </source>
</evidence>
<dbReference type="PANTHER" id="PTHR36492">
    <property type="match status" value="1"/>
</dbReference>
<dbReference type="InterPro" id="IPR022302">
    <property type="entry name" value="Phosphoesterase_putative"/>
</dbReference>
<name>A0A4U9XLD8_9STRE</name>
<feature type="domain" description="Calcineurin-like phosphoesterase" evidence="1">
    <location>
        <begin position="3"/>
        <end position="209"/>
    </location>
</feature>
<evidence type="ECO:0000259" key="1">
    <source>
        <dbReference type="Pfam" id="PF00149"/>
    </source>
</evidence>
<dbReference type="AlphaFoldDB" id="A0A4U9XLD8"/>
<dbReference type="SUPFAM" id="SSF56300">
    <property type="entry name" value="Metallo-dependent phosphatases"/>
    <property type="match status" value="1"/>
</dbReference>
<dbReference type="RefSeq" id="WP_077323608.1">
    <property type="nucleotide sequence ID" value="NZ_CABEHT010000001.1"/>
</dbReference>
<dbReference type="InterPro" id="IPR004843">
    <property type="entry name" value="Calcineurin-like_PHP"/>
</dbReference>
<dbReference type="Pfam" id="PF00149">
    <property type="entry name" value="Metallophos"/>
    <property type="match status" value="1"/>
</dbReference>
<gene>
    <name evidence="2" type="ORF">NCTC5386_00861</name>
</gene>
<dbReference type="InterPro" id="IPR029052">
    <property type="entry name" value="Metallo-depent_PP-like"/>
</dbReference>
<dbReference type="PANTHER" id="PTHR36492:SF2">
    <property type="entry name" value="[ACYL-CARRIER-PROTEIN] PHOSPHODIESTERASE PPTH"/>
    <property type="match status" value="1"/>
</dbReference>
<protein>
    <submittedName>
        <fullName evidence="2">Phosphoesterase</fullName>
    </submittedName>
</protein>